<dbReference type="SUPFAM" id="SSF49842">
    <property type="entry name" value="TNF-like"/>
    <property type="match status" value="1"/>
</dbReference>
<feature type="domain" description="C1q" evidence="4">
    <location>
        <begin position="1"/>
        <end position="136"/>
    </location>
</feature>
<dbReference type="AlphaFoldDB" id="A0AA88Y821"/>
<comment type="caution">
    <text evidence="5">The sequence shown here is derived from an EMBL/GenBank/DDBJ whole genome shotgun (WGS) entry which is preliminary data.</text>
</comment>
<dbReference type="PANTHER" id="PTHR22923:SF116">
    <property type="entry name" value="C1Q DOMAIN-CONTAINING PROTEIN"/>
    <property type="match status" value="1"/>
</dbReference>
<sequence>MAILTNSINNPVVGLQLKYDDVKVNSGAGYNKNHGNFVAPVNGSYFFSFTASVKPDGGSLRIYMKKSDGSIVGHLLFLGNTFYVKESENIVIHLNKGEEVWTEIGMTSGTIHIHGTEEGPVSTYIHTHFSGFRIGD</sequence>
<evidence type="ECO:0000313" key="5">
    <source>
        <dbReference type="EMBL" id="KAK3100193.1"/>
    </source>
</evidence>
<dbReference type="PROSITE" id="PS50871">
    <property type="entry name" value="C1Q"/>
    <property type="match status" value="1"/>
</dbReference>
<proteinExistence type="predicted"/>
<dbReference type="PRINTS" id="PR00007">
    <property type="entry name" value="COMPLEMNTC1Q"/>
</dbReference>
<comment type="subcellular location">
    <subcellularLocation>
        <location evidence="1">Secreted</location>
    </subcellularLocation>
</comment>
<dbReference type="InterPro" id="IPR050822">
    <property type="entry name" value="Cerebellin_Synaptic_Org"/>
</dbReference>
<dbReference type="GO" id="GO:0005576">
    <property type="term" value="C:extracellular region"/>
    <property type="evidence" value="ECO:0007669"/>
    <property type="project" value="UniProtKB-SubCell"/>
</dbReference>
<evidence type="ECO:0000313" key="6">
    <source>
        <dbReference type="Proteomes" id="UP001186944"/>
    </source>
</evidence>
<keyword evidence="6" id="KW-1185">Reference proteome</keyword>
<protein>
    <recommendedName>
        <fullName evidence="4">C1q domain-containing protein</fullName>
    </recommendedName>
</protein>
<accession>A0AA88Y821</accession>
<dbReference type="SMART" id="SM00110">
    <property type="entry name" value="C1Q"/>
    <property type="match status" value="1"/>
</dbReference>
<dbReference type="EMBL" id="VSWD01000006">
    <property type="protein sequence ID" value="KAK3100193.1"/>
    <property type="molecule type" value="Genomic_DNA"/>
</dbReference>
<name>A0AA88Y821_PINIB</name>
<dbReference type="InterPro" id="IPR001073">
    <property type="entry name" value="C1q_dom"/>
</dbReference>
<keyword evidence="2" id="KW-0964">Secreted</keyword>
<organism evidence="5 6">
    <name type="scientific">Pinctada imbricata</name>
    <name type="common">Atlantic pearl-oyster</name>
    <name type="synonym">Pinctada martensii</name>
    <dbReference type="NCBI Taxonomy" id="66713"/>
    <lineage>
        <taxon>Eukaryota</taxon>
        <taxon>Metazoa</taxon>
        <taxon>Spiralia</taxon>
        <taxon>Lophotrochozoa</taxon>
        <taxon>Mollusca</taxon>
        <taxon>Bivalvia</taxon>
        <taxon>Autobranchia</taxon>
        <taxon>Pteriomorphia</taxon>
        <taxon>Pterioida</taxon>
        <taxon>Pterioidea</taxon>
        <taxon>Pteriidae</taxon>
        <taxon>Pinctada</taxon>
    </lineage>
</organism>
<keyword evidence="3" id="KW-0732">Signal</keyword>
<evidence type="ECO:0000259" key="4">
    <source>
        <dbReference type="PROSITE" id="PS50871"/>
    </source>
</evidence>
<dbReference type="PANTHER" id="PTHR22923">
    <property type="entry name" value="CEREBELLIN-RELATED"/>
    <property type="match status" value="1"/>
</dbReference>
<evidence type="ECO:0000256" key="1">
    <source>
        <dbReference type="ARBA" id="ARBA00004613"/>
    </source>
</evidence>
<dbReference type="Gene3D" id="2.60.120.40">
    <property type="match status" value="1"/>
</dbReference>
<dbReference type="Pfam" id="PF00386">
    <property type="entry name" value="C1q"/>
    <property type="match status" value="1"/>
</dbReference>
<reference evidence="5" key="1">
    <citation type="submission" date="2019-08" db="EMBL/GenBank/DDBJ databases">
        <title>The improved chromosome-level genome for the pearl oyster Pinctada fucata martensii using PacBio sequencing and Hi-C.</title>
        <authorList>
            <person name="Zheng Z."/>
        </authorList>
    </citation>
    <scope>NUCLEOTIDE SEQUENCE</scope>
    <source>
        <strain evidence="5">ZZ-2019</strain>
        <tissue evidence="5">Adductor muscle</tissue>
    </source>
</reference>
<evidence type="ECO:0000256" key="3">
    <source>
        <dbReference type="ARBA" id="ARBA00022729"/>
    </source>
</evidence>
<dbReference type="InterPro" id="IPR008983">
    <property type="entry name" value="Tumour_necrosis_fac-like_dom"/>
</dbReference>
<evidence type="ECO:0000256" key="2">
    <source>
        <dbReference type="ARBA" id="ARBA00022525"/>
    </source>
</evidence>
<dbReference type="Proteomes" id="UP001186944">
    <property type="component" value="Unassembled WGS sequence"/>
</dbReference>
<gene>
    <name evidence="5" type="ORF">FSP39_015990</name>
</gene>